<dbReference type="GO" id="GO:0005737">
    <property type="term" value="C:cytoplasm"/>
    <property type="evidence" value="ECO:0007669"/>
    <property type="project" value="TreeGrafter"/>
</dbReference>
<dbReference type="Gene3D" id="3.30.559.30">
    <property type="entry name" value="Nonribosomal peptide synthetase, condensation domain"/>
    <property type="match status" value="1"/>
</dbReference>
<dbReference type="Pfam" id="PF07993">
    <property type="entry name" value="NAD_binding_4"/>
    <property type="match status" value="1"/>
</dbReference>
<dbReference type="Gene3D" id="1.10.1200.10">
    <property type="entry name" value="ACP-like"/>
    <property type="match status" value="1"/>
</dbReference>
<dbReference type="InterPro" id="IPR045851">
    <property type="entry name" value="AMP-bd_C_sf"/>
</dbReference>
<feature type="compositionally biased region" description="Low complexity" evidence="5">
    <location>
        <begin position="941"/>
        <end position="957"/>
    </location>
</feature>
<keyword evidence="8" id="KW-1185">Reference proteome</keyword>
<dbReference type="GO" id="GO:0008610">
    <property type="term" value="P:lipid biosynthetic process"/>
    <property type="evidence" value="ECO:0007669"/>
    <property type="project" value="UniProtKB-ARBA"/>
</dbReference>
<dbReference type="InterPro" id="IPR023213">
    <property type="entry name" value="CAT-like_dom_sf"/>
</dbReference>
<dbReference type="GO" id="GO:0016874">
    <property type="term" value="F:ligase activity"/>
    <property type="evidence" value="ECO:0007669"/>
    <property type="project" value="UniProtKB-KW"/>
</dbReference>
<evidence type="ECO:0000256" key="2">
    <source>
        <dbReference type="ARBA" id="ARBA00022450"/>
    </source>
</evidence>
<gene>
    <name evidence="7" type="ORF">J2S44_007607</name>
</gene>
<dbReference type="SUPFAM" id="SSF51735">
    <property type="entry name" value="NAD(P)-binding Rossmann-fold domains"/>
    <property type="match status" value="1"/>
</dbReference>
<dbReference type="InterPro" id="IPR001242">
    <property type="entry name" value="Condensation_dom"/>
</dbReference>
<dbReference type="CDD" id="cd19531">
    <property type="entry name" value="LCL_NRPS-like"/>
    <property type="match status" value="1"/>
</dbReference>
<dbReference type="InterPro" id="IPR036291">
    <property type="entry name" value="NAD(P)-bd_dom_sf"/>
</dbReference>
<dbReference type="SMART" id="SM00823">
    <property type="entry name" value="PKS_PP"/>
    <property type="match status" value="1"/>
</dbReference>
<protein>
    <submittedName>
        <fullName evidence="7">Amino acid adenylation domain-containing protein/thioester reductase-like protein</fullName>
    </submittedName>
</protein>
<proteinExistence type="predicted"/>
<dbReference type="InterPro" id="IPR036736">
    <property type="entry name" value="ACP-like_sf"/>
</dbReference>
<feature type="domain" description="Carrier" evidence="6">
    <location>
        <begin position="1013"/>
        <end position="1088"/>
    </location>
</feature>
<evidence type="ECO:0000259" key="6">
    <source>
        <dbReference type="PROSITE" id="PS50075"/>
    </source>
</evidence>
<keyword evidence="2" id="KW-0596">Phosphopantetheine</keyword>
<reference evidence="7 8" key="1">
    <citation type="submission" date="2023-07" db="EMBL/GenBank/DDBJ databases">
        <title>Sequencing the genomes of 1000 actinobacteria strains.</title>
        <authorList>
            <person name="Klenk H.-P."/>
        </authorList>
    </citation>
    <scope>NUCLEOTIDE SEQUENCE [LARGE SCALE GENOMIC DNA]</scope>
    <source>
        <strain evidence="7 8">DSM 44711</strain>
    </source>
</reference>
<dbReference type="SUPFAM" id="SSF56801">
    <property type="entry name" value="Acetyl-CoA synthetase-like"/>
    <property type="match status" value="1"/>
</dbReference>
<dbReference type="InterPro" id="IPR020806">
    <property type="entry name" value="PKS_PP-bd"/>
</dbReference>
<evidence type="ECO:0000256" key="1">
    <source>
        <dbReference type="ARBA" id="ARBA00001957"/>
    </source>
</evidence>
<dbReference type="Pfam" id="PF13193">
    <property type="entry name" value="AMP-binding_C"/>
    <property type="match status" value="1"/>
</dbReference>
<dbReference type="InterPro" id="IPR042099">
    <property type="entry name" value="ANL_N_sf"/>
</dbReference>
<dbReference type="Pfam" id="PF00668">
    <property type="entry name" value="Condensation"/>
    <property type="match status" value="1"/>
</dbReference>
<organism evidence="7 8">
    <name type="scientific">Catenuloplanes niger</name>
    <dbReference type="NCBI Taxonomy" id="587534"/>
    <lineage>
        <taxon>Bacteria</taxon>
        <taxon>Bacillati</taxon>
        <taxon>Actinomycetota</taxon>
        <taxon>Actinomycetes</taxon>
        <taxon>Micromonosporales</taxon>
        <taxon>Micromonosporaceae</taxon>
        <taxon>Catenuloplanes</taxon>
    </lineage>
</organism>
<evidence type="ECO:0000313" key="7">
    <source>
        <dbReference type="EMBL" id="MDR7327357.1"/>
    </source>
</evidence>
<evidence type="ECO:0000256" key="5">
    <source>
        <dbReference type="SAM" id="MobiDB-lite"/>
    </source>
</evidence>
<dbReference type="InterPro" id="IPR010071">
    <property type="entry name" value="AA_adenyl_dom"/>
</dbReference>
<accession>A0AAE4CXD2</accession>
<dbReference type="Gene3D" id="3.40.50.12780">
    <property type="entry name" value="N-terminal domain of ligase-like"/>
    <property type="match status" value="1"/>
</dbReference>
<dbReference type="PANTHER" id="PTHR45527:SF1">
    <property type="entry name" value="FATTY ACID SYNTHASE"/>
    <property type="match status" value="1"/>
</dbReference>
<dbReference type="Pfam" id="PF00550">
    <property type="entry name" value="PP-binding"/>
    <property type="match status" value="1"/>
</dbReference>
<feature type="region of interest" description="Disordered" evidence="5">
    <location>
        <begin position="934"/>
        <end position="957"/>
    </location>
</feature>
<dbReference type="NCBIfam" id="TIGR01733">
    <property type="entry name" value="AA-adenyl-dom"/>
    <property type="match status" value="1"/>
</dbReference>
<dbReference type="Pfam" id="PF00501">
    <property type="entry name" value="AMP-binding"/>
    <property type="match status" value="1"/>
</dbReference>
<comment type="cofactor">
    <cofactor evidence="1">
        <name>pantetheine 4'-phosphate</name>
        <dbReference type="ChEBI" id="CHEBI:47942"/>
    </cofactor>
</comment>
<dbReference type="GO" id="GO:0043041">
    <property type="term" value="P:amino acid activation for nonribosomal peptide biosynthetic process"/>
    <property type="evidence" value="ECO:0007669"/>
    <property type="project" value="TreeGrafter"/>
</dbReference>
<dbReference type="PROSITE" id="PS50075">
    <property type="entry name" value="CARRIER"/>
    <property type="match status" value="1"/>
</dbReference>
<dbReference type="SUPFAM" id="SSF47336">
    <property type="entry name" value="ACP-like"/>
    <property type="match status" value="1"/>
</dbReference>
<dbReference type="CDD" id="cd05930">
    <property type="entry name" value="A_NRPS"/>
    <property type="match status" value="1"/>
</dbReference>
<keyword evidence="4" id="KW-0436">Ligase</keyword>
<dbReference type="InterPro" id="IPR025110">
    <property type="entry name" value="AMP-bd_C"/>
</dbReference>
<dbReference type="Proteomes" id="UP001183629">
    <property type="component" value="Unassembled WGS sequence"/>
</dbReference>
<evidence type="ECO:0000256" key="3">
    <source>
        <dbReference type="ARBA" id="ARBA00022553"/>
    </source>
</evidence>
<dbReference type="GO" id="GO:0044550">
    <property type="term" value="P:secondary metabolite biosynthetic process"/>
    <property type="evidence" value="ECO:0007669"/>
    <property type="project" value="TreeGrafter"/>
</dbReference>
<comment type="caution">
    <text evidence="7">The sequence shown here is derived from an EMBL/GenBank/DDBJ whole genome shotgun (WGS) entry which is preliminary data.</text>
</comment>
<dbReference type="EMBL" id="JAVDYC010000001">
    <property type="protein sequence ID" value="MDR7327357.1"/>
    <property type="molecule type" value="Genomic_DNA"/>
</dbReference>
<dbReference type="PANTHER" id="PTHR45527">
    <property type="entry name" value="NONRIBOSOMAL PEPTIDE SYNTHETASE"/>
    <property type="match status" value="1"/>
</dbReference>
<keyword evidence="3" id="KW-0597">Phosphoprotein</keyword>
<dbReference type="InterPro" id="IPR020845">
    <property type="entry name" value="AMP-binding_CS"/>
</dbReference>
<dbReference type="PROSITE" id="PS00455">
    <property type="entry name" value="AMP_BINDING"/>
    <property type="match status" value="1"/>
</dbReference>
<evidence type="ECO:0000313" key="8">
    <source>
        <dbReference type="Proteomes" id="UP001183629"/>
    </source>
</evidence>
<dbReference type="Gene3D" id="3.30.300.30">
    <property type="match status" value="1"/>
</dbReference>
<dbReference type="GO" id="GO:0031177">
    <property type="term" value="F:phosphopantetheine binding"/>
    <property type="evidence" value="ECO:0007669"/>
    <property type="project" value="InterPro"/>
</dbReference>
<name>A0AAE4CXD2_9ACTN</name>
<evidence type="ECO:0000256" key="4">
    <source>
        <dbReference type="ARBA" id="ARBA00022598"/>
    </source>
</evidence>
<dbReference type="Gene3D" id="3.30.559.10">
    <property type="entry name" value="Chloramphenicol acetyltransferase-like domain"/>
    <property type="match status" value="1"/>
</dbReference>
<dbReference type="InterPro" id="IPR000873">
    <property type="entry name" value="AMP-dep_synth/lig_dom"/>
</dbReference>
<dbReference type="InterPro" id="IPR013120">
    <property type="entry name" value="FAR_NAD-bd"/>
</dbReference>
<dbReference type="InterPro" id="IPR009081">
    <property type="entry name" value="PP-bd_ACP"/>
</dbReference>
<sequence length="1469" mass="154464">MSESPRGTSDREQLIRRLLARRGLAGSAPAAGIPRRPAGAPVPLSPAQEGMWFLDRLLPGNPAYVLAQGVRLSGPVEAAAMRASAIALTARHEALRTRIRAGTQDVLPDAPDPFTYEDRPGADPAEIVRRDGETAFDLAEAPLLRVRLVRLGPDDHLLTVAVHHIVADEVSVGVILDELLDGHRRHRAGEPAAPPPDVQFGDWVRWQRDRPAGDAESFWAARMAGTAVLDLPTDRPRPAAPSTAGATRAFTVAPELAAGVDALARRTGATRFMIFLTALQVVLARLSGQDDVCVGSPVSLRGGGDRLDRTVGLFVNSLPLRTDLSGDPTLDEALARVRRTTVDSLTHAALPFDRIVELAAPPRDPSRNPLFQTMLVLNRGGGVRERDGLTVRPVPVRRDTSRLDLTVAIQEFDDGLGGLADYNTDLFDEVTVDRLIDRLRETVRTMVTRGDTRLSALDPLTAGERRDLTAWNDTALALGPATTLHALVGARAAATPDALAVLELGREPLTYGDLDRRSAVLAGRLRALGVRRDTPVGLLLPSGADAIVALLAILRAGAGYLPLDPAAPPARSAALLTAAGAAITIAAGPVNGFHGTVVGLDDPATDDDPVRELAGDHPDQLAYVVYTSGSTGAPKGVMVAHRTAVTFARGFAGLHGITAGDRLLMIPPLSFDASVGDLFPALITGAALVVHPDPATINGPELLRLCRDHGITMVDTAAPLWSSWTSDLPGGAGVDAGPLRAVLVGGEPVPIAQVRRWAALTGGAVPLYNHYGPTEATVCATTYTTVDGGELPGHTHLPIGRPVPNVRVHLLDDAMRPVPIGRPGEVYIGGDAPTRGYLGAPGATAARFVPDPFGGEPGARLYRTGDLARHRSDGTLQFLGRTDRQIKIRGYRIEPGEVEAACASLPGIRRAAVVAADHHTGRRLVAYLVPETTAPDPAVPGPAASGAGPDPRAAGDGPDLAAIRARLRELLPDHLVPAAFVVVPELPTTRHGKLDTAALPAPVDAPDRPAHVPPRTPAERALADVWSALLDVTPVGRHDNFFDLGGHSLLAARFTARAEAVLGRPVPLPLVFGTADLAALAAALDTGDQPGTPAEDVLRSDARLPADLRIAPAGPPAPVTDVLFTGATGFLGAHLLADWLRHTTATVHCLVRAAGPAAATARVEDNLRRYGLWHPSFAARLTGVPGDLAAPGFGLPADDFAALGERVQSIVHNGGVVDFLRPYAALRPANVDGTVTVLRLAALGAPSDVHLVSTLGVFLTPARRRGLVREGDSPDDCAGLGGGYNATKWAADALARAARDRGLRVSVHRPARVSGHSVTGAGNTGDYLSRLLTTCAQLGAVPDLDDRIDLAPVDYVAAGIGLLTRERSTADHHYYNNRTMSFGALAEGLTSFGHRADLVPYPRWRAALLDRPDAALAAFAPLFGPDTPVRTQPDFDCTGTETRLAAAGIVCPAADERLLHTYLKVLADD</sequence>
<dbReference type="InterPro" id="IPR010080">
    <property type="entry name" value="Thioester_reductase-like_dom"/>
</dbReference>
<dbReference type="RefSeq" id="WP_310424605.1">
    <property type="nucleotide sequence ID" value="NZ_JAVDYC010000001.1"/>
</dbReference>
<dbReference type="Gene3D" id="3.40.50.720">
    <property type="entry name" value="NAD(P)-binding Rossmann-like Domain"/>
    <property type="match status" value="1"/>
</dbReference>
<dbReference type="SUPFAM" id="SSF52777">
    <property type="entry name" value="CoA-dependent acyltransferases"/>
    <property type="match status" value="2"/>
</dbReference>
<dbReference type="PIRSF" id="PIRSF001617">
    <property type="entry name" value="Alpha-AR"/>
    <property type="match status" value="1"/>
</dbReference>
<dbReference type="NCBIfam" id="TIGR01746">
    <property type="entry name" value="Thioester-redct"/>
    <property type="match status" value="1"/>
</dbReference>